<keyword evidence="1" id="KW-0812">Transmembrane</keyword>
<gene>
    <name evidence="2" type="ORF">DES53_106382</name>
</gene>
<proteinExistence type="predicted"/>
<dbReference type="RefSeq" id="WP_113959790.1">
    <property type="nucleotide sequence ID" value="NZ_QNRR01000006.1"/>
</dbReference>
<evidence type="ECO:0000313" key="2">
    <source>
        <dbReference type="EMBL" id="RBP42673.1"/>
    </source>
</evidence>
<name>A0A366HLN8_9BACT</name>
<evidence type="ECO:0000313" key="3">
    <source>
        <dbReference type="Proteomes" id="UP000253426"/>
    </source>
</evidence>
<feature type="transmembrane region" description="Helical" evidence="1">
    <location>
        <begin position="27"/>
        <end position="50"/>
    </location>
</feature>
<dbReference type="AlphaFoldDB" id="A0A366HLN8"/>
<dbReference type="Proteomes" id="UP000253426">
    <property type="component" value="Unassembled WGS sequence"/>
</dbReference>
<accession>A0A366HLN8</accession>
<keyword evidence="1" id="KW-0472">Membrane</keyword>
<dbReference type="OrthoDB" id="213403at2"/>
<keyword evidence="3" id="KW-1185">Reference proteome</keyword>
<comment type="caution">
    <text evidence="2">The sequence shown here is derived from an EMBL/GenBank/DDBJ whole genome shotgun (WGS) entry which is preliminary data.</text>
</comment>
<protein>
    <submittedName>
        <fullName evidence="2">Uncharacterized protein</fullName>
    </submittedName>
</protein>
<evidence type="ECO:0000256" key="1">
    <source>
        <dbReference type="SAM" id="Phobius"/>
    </source>
</evidence>
<sequence length="197" mass="21708">MSNSVSPIFNDDPPVRRTGAKNDPLNLFLQFFALLVCFGVPALVTALCPVAWVKFERQGERVSAKASVCLYFFIPFKTYTIDPVVSVGRDFKGGSTRVERRSGRNEKITSEDQGFLVIKGESQEAPVPVTPFNLDSVLEKSNTFLKDSQATELKMFVVANWKFSVFCGGLAMLLPLLLVGCIVYALGQKLFGAKKKA</sequence>
<organism evidence="2 3">
    <name type="scientific">Roseimicrobium gellanilyticum</name>
    <dbReference type="NCBI Taxonomy" id="748857"/>
    <lineage>
        <taxon>Bacteria</taxon>
        <taxon>Pseudomonadati</taxon>
        <taxon>Verrucomicrobiota</taxon>
        <taxon>Verrucomicrobiia</taxon>
        <taxon>Verrucomicrobiales</taxon>
        <taxon>Verrucomicrobiaceae</taxon>
        <taxon>Roseimicrobium</taxon>
    </lineage>
</organism>
<dbReference type="EMBL" id="QNRR01000006">
    <property type="protein sequence ID" value="RBP42673.1"/>
    <property type="molecule type" value="Genomic_DNA"/>
</dbReference>
<keyword evidence="1" id="KW-1133">Transmembrane helix</keyword>
<reference evidence="2 3" key="1">
    <citation type="submission" date="2018-06" db="EMBL/GenBank/DDBJ databases">
        <title>Genomic Encyclopedia of Type Strains, Phase IV (KMG-IV): sequencing the most valuable type-strain genomes for metagenomic binning, comparative biology and taxonomic classification.</title>
        <authorList>
            <person name="Goeker M."/>
        </authorList>
    </citation>
    <scope>NUCLEOTIDE SEQUENCE [LARGE SCALE GENOMIC DNA]</scope>
    <source>
        <strain evidence="2 3">DSM 25532</strain>
    </source>
</reference>
<feature type="transmembrane region" description="Helical" evidence="1">
    <location>
        <begin position="163"/>
        <end position="186"/>
    </location>
</feature>